<dbReference type="AlphaFoldDB" id="A0AAQ4EZ30"/>
<name>A0AAQ4EZ30_AMBAM</name>
<protein>
    <submittedName>
        <fullName evidence="1">Uncharacterized protein</fullName>
    </submittedName>
</protein>
<dbReference type="EMBL" id="JARKHS020009280">
    <property type="protein sequence ID" value="KAK8779999.1"/>
    <property type="molecule type" value="Genomic_DNA"/>
</dbReference>
<dbReference type="Proteomes" id="UP001321473">
    <property type="component" value="Unassembled WGS sequence"/>
</dbReference>
<reference evidence="1 2" key="1">
    <citation type="journal article" date="2023" name="Arcadia Sci">
        <title>De novo assembly of a long-read Amblyomma americanum tick genome.</title>
        <authorList>
            <person name="Chou S."/>
            <person name="Poskanzer K.E."/>
            <person name="Rollins M."/>
            <person name="Thuy-Boun P.S."/>
        </authorList>
    </citation>
    <scope>NUCLEOTIDE SEQUENCE [LARGE SCALE GENOMIC DNA]</scope>
    <source>
        <strain evidence="1">F_SG_1</strain>
        <tissue evidence="1">Salivary glands</tissue>
    </source>
</reference>
<organism evidence="1 2">
    <name type="scientific">Amblyomma americanum</name>
    <name type="common">Lone star tick</name>
    <dbReference type="NCBI Taxonomy" id="6943"/>
    <lineage>
        <taxon>Eukaryota</taxon>
        <taxon>Metazoa</taxon>
        <taxon>Ecdysozoa</taxon>
        <taxon>Arthropoda</taxon>
        <taxon>Chelicerata</taxon>
        <taxon>Arachnida</taxon>
        <taxon>Acari</taxon>
        <taxon>Parasitiformes</taxon>
        <taxon>Ixodida</taxon>
        <taxon>Ixodoidea</taxon>
        <taxon>Ixodidae</taxon>
        <taxon>Amblyomminae</taxon>
        <taxon>Amblyomma</taxon>
    </lineage>
</organism>
<gene>
    <name evidence="1" type="ORF">V5799_018656</name>
</gene>
<accession>A0AAQ4EZ30</accession>
<sequence length="71" mass="7943">MSIRSEDENTSSMFHFTSKVRSMKHGIVTRKLHPLEKKYLLAAEHGDIPTVTRYAEGYASTADMTTPKVSG</sequence>
<proteinExistence type="predicted"/>
<comment type="caution">
    <text evidence="1">The sequence shown here is derived from an EMBL/GenBank/DDBJ whole genome shotgun (WGS) entry which is preliminary data.</text>
</comment>
<evidence type="ECO:0000313" key="2">
    <source>
        <dbReference type="Proteomes" id="UP001321473"/>
    </source>
</evidence>
<keyword evidence="2" id="KW-1185">Reference proteome</keyword>
<evidence type="ECO:0000313" key="1">
    <source>
        <dbReference type="EMBL" id="KAK8779999.1"/>
    </source>
</evidence>